<dbReference type="GO" id="GO:0016405">
    <property type="term" value="F:CoA-ligase activity"/>
    <property type="evidence" value="ECO:0007669"/>
    <property type="project" value="TreeGrafter"/>
</dbReference>
<feature type="compositionally biased region" description="Basic and acidic residues" evidence="1">
    <location>
        <begin position="413"/>
        <end position="425"/>
    </location>
</feature>
<proteinExistence type="predicted"/>
<organism evidence="3 4">
    <name type="scientific">Pseudonocardia ammonioxydans</name>
    <dbReference type="NCBI Taxonomy" id="260086"/>
    <lineage>
        <taxon>Bacteria</taxon>
        <taxon>Bacillati</taxon>
        <taxon>Actinomycetota</taxon>
        <taxon>Actinomycetes</taxon>
        <taxon>Pseudonocardiales</taxon>
        <taxon>Pseudonocardiaceae</taxon>
        <taxon>Pseudonocardia</taxon>
    </lineage>
</organism>
<feature type="domain" description="AMP-dependent synthetase/ligase" evidence="2">
    <location>
        <begin position="9"/>
        <end position="359"/>
    </location>
</feature>
<feature type="region of interest" description="Disordered" evidence="1">
    <location>
        <begin position="149"/>
        <end position="172"/>
    </location>
</feature>
<evidence type="ECO:0000256" key="1">
    <source>
        <dbReference type="SAM" id="MobiDB-lite"/>
    </source>
</evidence>
<dbReference type="PANTHER" id="PTHR24096:SF323">
    <property type="entry name" value="BLR3536 PROTEIN"/>
    <property type="match status" value="1"/>
</dbReference>
<dbReference type="Pfam" id="PF00501">
    <property type="entry name" value="AMP-binding"/>
    <property type="match status" value="1"/>
</dbReference>
<dbReference type="Proteomes" id="UP000199614">
    <property type="component" value="Unassembled WGS sequence"/>
</dbReference>
<dbReference type="RefSeq" id="WP_218163020.1">
    <property type="nucleotide sequence ID" value="NZ_FOUY01000066.1"/>
</dbReference>
<evidence type="ECO:0000313" key="3">
    <source>
        <dbReference type="EMBL" id="SFO48046.1"/>
    </source>
</evidence>
<keyword evidence="4" id="KW-1185">Reference proteome</keyword>
<dbReference type="STRING" id="260086.SAMN05216207_10668"/>
<evidence type="ECO:0000313" key="4">
    <source>
        <dbReference type="Proteomes" id="UP000199614"/>
    </source>
</evidence>
<evidence type="ECO:0000259" key="2">
    <source>
        <dbReference type="Pfam" id="PF00501"/>
    </source>
</evidence>
<dbReference type="PANTHER" id="PTHR24096">
    <property type="entry name" value="LONG-CHAIN-FATTY-ACID--COA LIGASE"/>
    <property type="match status" value="1"/>
</dbReference>
<reference evidence="3 4" key="1">
    <citation type="submission" date="2016-10" db="EMBL/GenBank/DDBJ databases">
        <authorList>
            <person name="de Groot N.N."/>
        </authorList>
    </citation>
    <scope>NUCLEOTIDE SEQUENCE [LARGE SCALE GENOMIC DNA]</scope>
    <source>
        <strain evidence="3 4">CGMCC 4.1877</strain>
    </source>
</reference>
<dbReference type="Gene3D" id="3.40.50.12780">
    <property type="entry name" value="N-terminal domain of ligase-like"/>
    <property type="match status" value="1"/>
</dbReference>
<feature type="compositionally biased region" description="Basic residues" evidence="1">
    <location>
        <begin position="426"/>
        <end position="436"/>
    </location>
</feature>
<feature type="region of interest" description="Disordered" evidence="1">
    <location>
        <begin position="409"/>
        <end position="465"/>
    </location>
</feature>
<protein>
    <submittedName>
        <fullName evidence="3">Long-chain acyl-CoA synthetase</fullName>
    </submittedName>
</protein>
<dbReference type="SUPFAM" id="SSF56801">
    <property type="entry name" value="Acetyl-CoA synthetase-like"/>
    <property type="match status" value="1"/>
</dbReference>
<name>A0A1I5HJC9_PSUAM</name>
<dbReference type="InterPro" id="IPR042099">
    <property type="entry name" value="ANL_N_sf"/>
</dbReference>
<dbReference type="AlphaFoldDB" id="A0A1I5HJC9"/>
<feature type="compositionally biased region" description="Basic residues" evidence="1">
    <location>
        <begin position="443"/>
        <end position="465"/>
    </location>
</feature>
<dbReference type="EMBL" id="FOUY01000066">
    <property type="protein sequence ID" value="SFO48046.1"/>
    <property type="molecule type" value="Genomic_DNA"/>
</dbReference>
<sequence>MPDSEVTGVISGDRHVTHDELADRVARASTVLDGYGVGAGTNVAIMLRNDIAFLEATYAVQALGAVPVPVNWHYRGDEVAYILADCAAAVLVVHADLLDQISGAVPETTAVLVVDTPPEIAKATGTDPVPAPVARSWNTAVAAVEPWTGEPRPSAASTVYTSGTTGRPKGVRRLAPLNPADPVVGAGLALMGIASAMRTVVCGPMYHTAPNVFGIVAGRTGGLVVMQPRFDAGELLALVERYRITSLHLVPTMMVRLLALPDEVRVRHDLSSLRSITHAAAPCPPEIKRAFIEWLGPIVNEYYGGTETGIVVGCTSEEWLAHPGTVGKAMPGCSVGVLGDDGSWLPAGEIGEVHLWNPGFGDFTYHGRAEDRRAVEHDGLVTIGDIGHLDDDGFLHLCDRRTDMINVGWGERLPGRDRGRPDHPPRRAGLRRHRPARPGVRADRRRGRRARRRDRRLRRRRGRDP</sequence>
<gene>
    <name evidence="3" type="ORF">SAMN05216207_10668</name>
</gene>
<feature type="compositionally biased region" description="Polar residues" evidence="1">
    <location>
        <begin position="155"/>
        <end position="165"/>
    </location>
</feature>
<accession>A0A1I5HJC9</accession>
<dbReference type="InterPro" id="IPR000873">
    <property type="entry name" value="AMP-dep_synth/lig_dom"/>
</dbReference>